<dbReference type="VEuPathDB" id="FungiDB:BDEG_21315"/>
<dbReference type="GO" id="GO:0006508">
    <property type="term" value="P:proteolysis"/>
    <property type="evidence" value="ECO:0007669"/>
    <property type="project" value="InterPro"/>
</dbReference>
<feature type="domain" description="Calpain catalytic" evidence="1">
    <location>
        <begin position="23"/>
        <end position="110"/>
    </location>
</feature>
<reference evidence="2 3" key="1">
    <citation type="submission" date="2006-10" db="EMBL/GenBank/DDBJ databases">
        <title>The Genome Sequence of Batrachochytrium dendrobatidis JEL423.</title>
        <authorList>
            <consortium name="The Broad Institute Genome Sequencing Platform"/>
            <person name="Birren B."/>
            <person name="Lander E."/>
            <person name="Galagan J."/>
            <person name="Cuomo C."/>
            <person name="Devon K."/>
            <person name="Jaffe D."/>
            <person name="Butler J."/>
            <person name="Alvarez P."/>
            <person name="Gnerre S."/>
            <person name="Grabherr M."/>
            <person name="Kleber M."/>
            <person name="Mauceli E."/>
            <person name="Brockman W."/>
            <person name="Young S."/>
            <person name="LaButti K."/>
            <person name="Sykes S."/>
            <person name="DeCaprio D."/>
            <person name="Crawford M."/>
            <person name="Koehrsen M."/>
            <person name="Engels R."/>
            <person name="Montgomery P."/>
            <person name="Pearson M."/>
            <person name="Howarth C."/>
            <person name="Larson L."/>
            <person name="White J."/>
            <person name="O'Leary S."/>
            <person name="Kodira C."/>
            <person name="Zeng Q."/>
            <person name="Yandava C."/>
            <person name="Alvarado L."/>
            <person name="Longcore J."/>
            <person name="James T."/>
        </authorList>
    </citation>
    <scope>NUCLEOTIDE SEQUENCE [LARGE SCALE GENOMIC DNA]</scope>
    <source>
        <strain evidence="2 3">JEL423</strain>
    </source>
</reference>
<dbReference type="InterPro" id="IPR001300">
    <property type="entry name" value="Peptidase_C2_calpain_cat"/>
</dbReference>
<dbReference type="STRING" id="403673.A0A177WB64"/>
<evidence type="ECO:0000313" key="2">
    <source>
        <dbReference type="EMBL" id="OAJ37273.1"/>
    </source>
</evidence>
<dbReference type="GO" id="GO:0004198">
    <property type="term" value="F:calcium-dependent cysteine-type endopeptidase activity"/>
    <property type="evidence" value="ECO:0007669"/>
    <property type="project" value="InterPro"/>
</dbReference>
<dbReference type="Pfam" id="PF00648">
    <property type="entry name" value="Peptidase_C2"/>
    <property type="match status" value="1"/>
</dbReference>
<dbReference type="EMBL" id="DS022300">
    <property type="protein sequence ID" value="OAJ37273.1"/>
    <property type="molecule type" value="Genomic_DNA"/>
</dbReference>
<sequence length="122" mass="13929">MRKFNDQDYFKLYQKHSDEGERFIDSTFMPTDKSIYLPGYGAKPDDPIIWVRATEMIHNSHLITQYEVCNNVIQGAFGGWTVAAARLFALHPQVFKQVVPITKKNAYKTSGSSCVEESNHPD</sequence>
<dbReference type="Proteomes" id="UP000077115">
    <property type="component" value="Unassembled WGS sequence"/>
</dbReference>
<accession>A0A177WB64</accession>
<proteinExistence type="predicted"/>
<dbReference type="InterPro" id="IPR038765">
    <property type="entry name" value="Papain-like_cys_pep_sf"/>
</dbReference>
<dbReference type="SUPFAM" id="SSF54001">
    <property type="entry name" value="Cysteine proteinases"/>
    <property type="match status" value="1"/>
</dbReference>
<gene>
    <name evidence="2" type="ORF">BDEG_21315</name>
</gene>
<protein>
    <recommendedName>
        <fullName evidence="1">Calpain catalytic domain-containing protein</fullName>
    </recommendedName>
</protein>
<evidence type="ECO:0000313" key="3">
    <source>
        <dbReference type="Proteomes" id="UP000077115"/>
    </source>
</evidence>
<name>A0A177WB64_BATDL</name>
<organism evidence="2 3">
    <name type="scientific">Batrachochytrium dendrobatidis (strain JEL423)</name>
    <dbReference type="NCBI Taxonomy" id="403673"/>
    <lineage>
        <taxon>Eukaryota</taxon>
        <taxon>Fungi</taxon>
        <taxon>Fungi incertae sedis</taxon>
        <taxon>Chytridiomycota</taxon>
        <taxon>Chytridiomycota incertae sedis</taxon>
        <taxon>Chytridiomycetes</taxon>
        <taxon>Rhizophydiales</taxon>
        <taxon>Rhizophydiales incertae sedis</taxon>
        <taxon>Batrachochytrium</taxon>
    </lineage>
</organism>
<evidence type="ECO:0000259" key="1">
    <source>
        <dbReference type="Pfam" id="PF00648"/>
    </source>
</evidence>
<reference evidence="2 3" key="2">
    <citation type="submission" date="2016-05" db="EMBL/GenBank/DDBJ databases">
        <title>Lineage-specific infection strategies underlie the spectrum of fungal disease in amphibians.</title>
        <authorList>
            <person name="Cuomo C.A."/>
            <person name="Farrer R.A."/>
            <person name="James T."/>
            <person name="Longcore J."/>
            <person name="Birren B."/>
        </authorList>
    </citation>
    <scope>NUCLEOTIDE SEQUENCE [LARGE SCALE GENOMIC DNA]</scope>
    <source>
        <strain evidence="2 3">JEL423</strain>
    </source>
</reference>
<dbReference type="AlphaFoldDB" id="A0A177WB64"/>